<keyword evidence="6" id="KW-0687">Ribonucleoprotein</keyword>
<keyword evidence="2 3" id="KW-0810">Translation regulation</keyword>
<reference evidence="6 7" key="1">
    <citation type="submission" date="2016-11" db="EMBL/GenBank/DDBJ databases">
        <authorList>
            <person name="Jaros S."/>
            <person name="Januszkiewicz K."/>
            <person name="Wedrychowicz H."/>
        </authorList>
    </citation>
    <scope>NUCLEOTIDE SEQUENCE [LARGE SCALE GENOMIC DNA]</scope>
    <source>
        <strain evidence="6 7">DSM 17477</strain>
    </source>
</reference>
<evidence type="ECO:0000313" key="6">
    <source>
        <dbReference type="EMBL" id="SHJ45666.1"/>
    </source>
</evidence>
<dbReference type="Gene3D" id="3.30.160.100">
    <property type="entry name" value="Ribosome hibernation promotion factor-like"/>
    <property type="match status" value="1"/>
</dbReference>
<dbReference type="InterPro" id="IPR032528">
    <property type="entry name" value="Ribosom_S30AE_C"/>
</dbReference>
<dbReference type="InterPro" id="IPR050574">
    <property type="entry name" value="HPF/YfiA_ribosome-assoc"/>
</dbReference>
<dbReference type="HAMAP" id="MF_00839">
    <property type="entry name" value="HPF"/>
    <property type="match status" value="1"/>
</dbReference>
<sequence>MKTKIFGKNINVTPSLKDTVEKKVSRLEKYFYKDVEVKVILSVEKLRQIIEITVPFAGVVLRAEEVTDDMYHSIDNAVDTLERQIRKHKTKLQNKKHMPETIRFDNIEPLEYEDESKIVKTKRFAMKPMNVEEAVLQMDLVNHNFFVFLNADTEEVNVVYKRRDENYGLIEPEF</sequence>
<dbReference type="OrthoDB" id="9794975at2"/>
<dbReference type="Gene3D" id="3.30.505.50">
    <property type="entry name" value="Sigma 54 modulation/S30EA ribosomal protein, C-terminal domain"/>
    <property type="match status" value="1"/>
</dbReference>
<dbReference type="Pfam" id="PF02482">
    <property type="entry name" value="Ribosomal_S30AE"/>
    <property type="match status" value="1"/>
</dbReference>
<protein>
    <recommendedName>
        <fullName evidence="3">Ribosome hibernation promoting factor</fullName>
        <shortName evidence="3">HPF</shortName>
    </recommendedName>
</protein>
<dbReference type="InterPro" id="IPR003489">
    <property type="entry name" value="RHF/RaiA"/>
</dbReference>
<dbReference type="InterPro" id="IPR038416">
    <property type="entry name" value="Ribosom_S30AE_C_sf"/>
</dbReference>
<dbReference type="InterPro" id="IPR036567">
    <property type="entry name" value="RHF-like"/>
</dbReference>
<feature type="domain" description="Sigma 54 modulation/S30EA ribosomal protein C-terminal" evidence="5">
    <location>
        <begin position="114"/>
        <end position="169"/>
    </location>
</feature>
<dbReference type="Pfam" id="PF16321">
    <property type="entry name" value="Ribosom_S30AE_C"/>
    <property type="match status" value="1"/>
</dbReference>
<dbReference type="GO" id="GO:0043024">
    <property type="term" value="F:ribosomal small subunit binding"/>
    <property type="evidence" value="ECO:0007669"/>
    <property type="project" value="TreeGrafter"/>
</dbReference>
<evidence type="ECO:0000313" key="7">
    <source>
        <dbReference type="Proteomes" id="UP000184052"/>
    </source>
</evidence>
<comment type="similarity">
    <text evidence="3">Belongs to the HPF/YfiA ribosome-associated protein family. Long HPF subfamily.</text>
</comment>
<name>A0A1M6JG40_9FIRM</name>
<gene>
    <name evidence="3" type="primary">hpf</name>
    <name evidence="6" type="ORF">SAMN02745751_02617</name>
</gene>
<evidence type="ECO:0000256" key="1">
    <source>
        <dbReference type="ARBA" id="ARBA00022490"/>
    </source>
</evidence>
<comment type="subunit">
    <text evidence="3">Interacts with 100S ribosomes.</text>
</comment>
<dbReference type="InterPro" id="IPR034694">
    <property type="entry name" value="HPF_long/plastid"/>
</dbReference>
<keyword evidence="7" id="KW-1185">Reference proteome</keyword>
<organism evidence="6 7">
    <name type="scientific">Dethiosulfatibacter aminovorans DSM 17477</name>
    <dbReference type="NCBI Taxonomy" id="1121476"/>
    <lineage>
        <taxon>Bacteria</taxon>
        <taxon>Bacillati</taxon>
        <taxon>Bacillota</taxon>
        <taxon>Tissierellia</taxon>
        <taxon>Dethiosulfatibacter</taxon>
    </lineage>
</organism>
<keyword evidence="6" id="KW-0689">Ribosomal protein</keyword>
<keyword evidence="4" id="KW-0175">Coiled coil</keyword>
<dbReference type="PANTHER" id="PTHR33231:SF1">
    <property type="entry name" value="30S RIBOSOMAL PROTEIN"/>
    <property type="match status" value="1"/>
</dbReference>
<dbReference type="Proteomes" id="UP000184052">
    <property type="component" value="Unassembled WGS sequence"/>
</dbReference>
<dbReference type="FunFam" id="3.30.505.50:FF:000001">
    <property type="entry name" value="Ribosome hibernation promoting factor"/>
    <property type="match status" value="1"/>
</dbReference>
<comment type="function">
    <text evidence="3">Required for dimerization of active 70S ribosomes into 100S ribosomes in stationary phase; 100S ribosomes are translationally inactive and sometimes present during exponential growth.</text>
</comment>
<accession>A0A1M6JG40</accession>
<evidence type="ECO:0000256" key="4">
    <source>
        <dbReference type="SAM" id="Coils"/>
    </source>
</evidence>
<dbReference type="STRING" id="1121476.SAMN02745751_02617"/>
<keyword evidence="1 3" id="KW-0963">Cytoplasm</keyword>
<dbReference type="SUPFAM" id="SSF69754">
    <property type="entry name" value="Ribosome binding protein Y (YfiA homologue)"/>
    <property type="match status" value="1"/>
</dbReference>
<dbReference type="EMBL" id="FQZL01000021">
    <property type="protein sequence ID" value="SHJ45666.1"/>
    <property type="molecule type" value="Genomic_DNA"/>
</dbReference>
<dbReference type="GO" id="GO:0045900">
    <property type="term" value="P:negative regulation of translational elongation"/>
    <property type="evidence" value="ECO:0007669"/>
    <property type="project" value="TreeGrafter"/>
</dbReference>
<dbReference type="PANTHER" id="PTHR33231">
    <property type="entry name" value="30S RIBOSOMAL PROTEIN"/>
    <property type="match status" value="1"/>
</dbReference>
<dbReference type="CDD" id="cd00552">
    <property type="entry name" value="RaiA"/>
    <property type="match status" value="1"/>
</dbReference>
<evidence type="ECO:0000259" key="5">
    <source>
        <dbReference type="Pfam" id="PF16321"/>
    </source>
</evidence>
<comment type="subcellular location">
    <subcellularLocation>
        <location evidence="3">Cytoplasm</location>
    </subcellularLocation>
</comment>
<dbReference type="RefSeq" id="WP_073050021.1">
    <property type="nucleotide sequence ID" value="NZ_FQZL01000021.1"/>
</dbReference>
<dbReference type="NCBIfam" id="TIGR00741">
    <property type="entry name" value="yfiA"/>
    <property type="match status" value="1"/>
</dbReference>
<evidence type="ECO:0000256" key="2">
    <source>
        <dbReference type="ARBA" id="ARBA00022845"/>
    </source>
</evidence>
<proteinExistence type="inferred from homology"/>
<dbReference type="AlphaFoldDB" id="A0A1M6JG40"/>
<dbReference type="GO" id="GO:0022627">
    <property type="term" value="C:cytosolic small ribosomal subunit"/>
    <property type="evidence" value="ECO:0007669"/>
    <property type="project" value="TreeGrafter"/>
</dbReference>
<evidence type="ECO:0000256" key="3">
    <source>
        <dbReference type="HAMAP-Rule" id="MF_00839"/>
    </source>
</evidence>
<feature type="coiled-coil region" evidence="4">
    <location>
        <begin position="71"/>
        <end position="98"/>
    </location>
</feature>